<dbReference type="PANTHER" id="PTHR37953">
    <property type="entry name" value="UPF0127 PROTEIN MJ1496"/>
    <property type="match status" value="1"/>
</dbReference>
<evidence type="ECO:0000313" key="2">
    <source>
        <dbReference type="EMBL" id="SLN26742.1"/>
    </source>
</evidence>
<evidence type="ECO:0000313" key="3">
    <source>
        <dbReference type="Proteomes" id="UP000193963"/>
    </source>
</evidence>
<keyword evidence="1" id="KW-0732">Signal</keyword>
<proteinExistence type="predicted"/>
<gene>
    <name evidence="2" type="ORF">PSM7751_00985</name>
</gene>
<feature type="signal peptide" evidence="1">
    <location>
        <begin position="1"/>
        <end position="25"/>
    </location>
</feature>
<dbReference type="RefSeq" id="WP_085886890.1">
    <property type="nucleotide sequence ID" value="NZ_FWFN01000002.1"/>
</dbReference>
<reference evidence="3" key="1">
    <citation type="submission" date="2017-03" db="EMBL/GenBank/DDBJ databases">
        <authorList>
            <person name="Rodrigo-Torres L."/>
            <person name="Arahal R.D."/>
            <person name="Lucena T."/>
        </authorList>
    </citation>
    <scope>NUCLEOTIDE SEQUENCE [LARGE SCALE GENOMIC DNA]</scope>
    <source>
        <strain evidence="3">CECT 7751</strain>
    </source>
</reference>
<dbReference type="InterPro" id="IPR003795">
    <property type="entry name" value="DUF192"/>
</dbReference>
<name>A0A1X6YNL1_9RHOB</name>
<dbReference type="InterPro" id="IPR038695">
    <property type="entry name" value="Saro_0823-like_sf"/>
</dbReference>
<feature type="chain" id="PRO_5012394671" description="ACR" evidence="1">
    <location>
        <begin position="26"/>
        <end position="159"/>
    </location>
</feature>
<dbReference type="PANTHER" id="PTHR37953:SF1">
    <property type="entry name" value="UPF0127 PROTEIN MJ1496"/>
    <property type="match status" value="1"/>
</dbReference>
<dbReference type="Proteomes" id="UP000193963">
    <property type="component" value="Unassembled WGS sequence"/>
</dbReference>
<dbReference type="EMBL" id="FWFN01000002">
    <property type="protein sequence ID" value="SLN26742.1"/>
    <property type="molecule type" value="Genomic_DNA"/>
</dbReference>
<keyword evidence="3" id="KW-1185">Reference proteome</keyword>
<accession>A0A1X6YNL1</accession>
<organism evidence="2 3">
    <name type="scientific">Pseudooceanicola marinus</name>
    <dbReference type="NCBI Taxonomy" id="396013"/>
    <lineage>
        <taxon>Bacteria</taxon>
        <taxon>Pseudomonadati</taxon>
        <taxon>Pseudomonadota</taxon>
        <taxon>Alphaproteobacteria</taxon>
        <taxon>Rhodobacterales</taxon>
        <taxon>Paracoccaceae</taxon>
        <taxon>Pseudooceanicola</taxon>
    </lineage>
</organism>
<evidence type="ECO:0000256" key="1">
    <source>
        <dbReference type="SAM" id="SignalP"/>
    </source>
</evidence>
<dbReference type="Gene3D" id="2.60.120.1140">
    <property type="entry name" value="Protein of unknown function DUF192"/>
    <property type="match status" value="1"/>
</dbReference>
<protein>
    <recommendedName>
        <fullName evidence="4">ACR</fullName>
    </recommendedName>
</protein>
<dbReference type="AlphaFoldDB" id="A0A1X6YNL1"/>
<dbReference type="Pfam" id="PF02643">
    <property type="entry name" value="DUF192"/>
    <property type="match status" value="1"/>
</dbReference>
<dbReference type="OrthoDB" id="9808290at2"/>
<sequence length="159" mass="17056">MVPRILARSATVLAVLLTATGLANAACRADRAEIVGPEGAVAAFRVEIADEPAERQQGLMNRESMGLGEGMLFVFPQQRPLAFWMRNTLIPLDIIFFDETGMLNVIQHGKPLDETSLPGGDSQYVLEINGGLAERMGIGEGSVLRHPAVDQDLAAAPCE</sequence>
<evidence type="ECO:0008006" key="4">
    <source>
        <dbReference type="Google" id="ProtNLM"/>
    </source>
</evidence>